<evidence type="ECO:0000259" key="6">
    <source>
        <dbReference type="Pfam" id="PF12698"/>
    </source>
</evidence>
<accession>A0A2M8QBJ4</accession>
<dbReference type="PANTHER" id="PTHR43471:SF3">
    <property type="entry name" value="ABC TRANSPORTER PERMEASE PROTEIN NATB"/>
    <property type="match status" value="1"/>
</dbReference>
<name>A0A2M8QBJ4_9CHLR</name>
<keyword evidence="3 5" id="KW-1133">Transmembrane helix</keyword>
<dbReference type="GO" id="GO:0140359">
    <property type="term" value="F:ABC-type transporter activity"/>
    <property type="evidence" value="ECO:0007669"/>
    <property type="project" value="InterPro"/>
</dbReference>
<feature type="domain" description="ABC-2 type transporter transmembrane" evidence="6">
    <location>
        <begin position="20"/>
        <end position="373"/>
    </location>
</feature>
<comment type="subcellular location">
    <subcellularLocation>
        <location evidence="1">Membrane</location>
        <topology evidence="1">Multi-pass membrane protein</topology>
    </subcellularLocation>
</comment>
<evidence type="ECO:0000256" key="5">
    <source>
        <dbReference type="SAM" id="Phobius"/>
    </source>
</evidence>
<evidence type="ECO:0000256" key="1">
    <source>
        <dbReference type="ARBA" id="ARBA00004141"/>
    </source>
</evidence>
<feature type="transmembrane region" description="Helical" evidence="5">
    <location>
        <begin position="224"/>
        <end position="245"/>
    </location>
</feature>
<reference evidence="7 8" key="1">
    <citation type="submission" date="2017-11" db="EMBL/GenBank/DDBJ databases">
        <title>Evolution of Phototrophy in the Chloroflexi Phylum Driven by Horizontal Gene Transfer.</title>
        <authorList>
            <person name="Ward L.M."/>
            <person name="Hemp J."/>
            <person name="Shih P.M."/>
            <person name="Mcglynn S.E."/>
            <person name="Fischer W."/>
        </authorList>
    </citation>
    <scope>NUCLEOTIDE SEQUENCE [LARGE SCALE GENOMIC DNA]</scope>
    <source>
        <strain evidence="7">JP3_7</strain>
    </source>
</reference>
<feature type="transmembrane region" description="Helical" evidence="5">
    <location>
        <begin position="355"/>
        <end position="374"/>
    </location>
</feature>
<dbReference type="GO" id="GO:0016020">
    <property type="term" value="C:membrane"/>
    <property type="evidence" value="ECO:0007669"/>
    <property type="project" value="UniProtKB-SubCell"/>
</dbReference>
<protein>
    <recommendedName>
        <fullName evidence="6">ABC-2 type transporter transmembrane domain-containing protein</fullName>
    </recommendedName>
</protein>
<evidence type="ECO:0000256" key="3">
    <source>
        <dbReference type="ARBA" id="ARBA00022989"/>
    </source>
</evidence>
<proteinExistence type="predicted"/>
<keyword evidence="4 5" id="KW-0472">Membrane</keyword>
<keyword evidence="2 5" id="KW-0812">Transmembrane</keyword>
<dbReference type="AlphaFoldDB" id="A0A2M8QBJ4"/>
<dbReference type="Proteomes" id="UP000230790">
    <property type="component" value="Unassembled WGS sequence"/>
</dbReference>
<dbReference type="EMBL" id="PGTN01000063">
    <property type="protein sequence ID" value="PJF47183.1"/>
    <property type="molecule type" value="Genomic_DNA"/>
</dbReference>
<evidence type="ECO:0000313" key="8">
    <source>
        <dbReference type="Proteomes" id="UP000230790"/>
    </source>
</evidence>
<evidence type="ECO:0000313" key="7">
    <source>
        <dbReference type="EMBL" id="PJF47183.1"/>
    </source>
</evidence>
<dbReference type="InterPro" id="IPR013525">
    <property type="entry name" value="ABC2_TM"/>
</dbReference>
<comment type="caution">
    <text evidence="7">The sequence shown here is derived from an EMBL/GenBank/DDBJ whole genome shotgun (WGS) entry which is preliminary data.</text>
</comment>
<feature type="transmembrane region" description="Helical" evidence="5">
    <location>
        <begin position="265"/>
        <end position="288"/>
    </location>
</feature>
<feature type="transmembrane region" description="Helical" evidence="5">
    <location>
        <begin position="300"/>
        <end position="320"/>
    </location>
</feature>
<organism evidence="7 8">
    <name type="scientific">Candidatus Thermofonsia Clade 3 bacterium</name>
    <dbReference type="NCBI Taxonomy" id="2364212"/>
    <lineage>
        <taxon>Bacteria</taxon>
        <taxon>Bacillati</taxon>
        <taxon>Chloroflexota</taxon>
        <taxon>Candidatus Thermofontia</taxon>
        <taxon>Candidatus Thermofonsia Clade 3</taxon>
    </lineage>
</organism>
<dbReference type="PANTHER" id="PTHR43471">
    <property type="entry name" value="ABC TRANSPORTER PERMEASE"/>
    <property type="match status" value="1"/>
</dbReference>
<dbReference type="Pfam" id="PF12698">
    <property type="entry name" value="ABC2_membrane_3"/>
    <property type="match status" value="1"/>
</dbReference>
<feature type="transmembrane region" description="Helical" evidence="5">
    <location>
        <begin position="326"/>
        <end position="343"/>
    </location>
</feature>
<evidence type="ECO:0000256" key="2">
    <source>
        <dbReference type="ARBA" id="ARBA00022692"/>
    </source>
</evidence>
<gene>
    <name evidence="7" type="ORF">CUN48_10045</name>
</gene>
<feature type="transmembrane region" description="Helical" evidence="5">
    <location>
        <begin position="21"/>
        <end position="41"/>
    </location>
</feature>
<evidence type="ECO:0000256" key="4">
    <source>
        <dbReference type="ARBA" id="ARBA00023136"/>
    </source>
</evidence>
<feature type="transmembrane region" description="Helical" evidence="5">
    <location>
        <begin position="173"/>
        <end position="195"/>
    </location>
</feature>
<sequence>MSKILLIAWHEFKRHTFRRRFIGILLMPLIILAIAMVSSFISASAAARFESGAIGYVDPNGALPQATNPPDAAFTFTRFDDETSARAALERGEITAYLVLTPDFLSSGDVRLIYWEDEPSSDELVQAFERYRNAQLLAGQPASIAQRVLEGSRFSFETPDRARAIRDDDLPSFLLPLVFTLLFITAAFNSSEYFMQAVLDEKENRTMEVVITSVTPTQLMAGKVFGLSAVGLLQMAIWSIAAFVALSVLRPRLPFLRNISLEPGFIVLTLVLFTLYYVMLGAFLAAIGSMVADAKQGQNYASPIMLIAVIPLFFLVVIWFDPNGAFAVILSLIPFTSPLTLLMRYGMVSVPAWQIILALVLLAAGAAGAIWLAGRIFRIGMLRFDKGVKWSELAASIRF</sequence>